<gene>
    <name evidence="2" type="primary">LOC116413390</name>
</gene>
<sequence>MESFIDTEDQRMHLDEEWREPMDLDTDEHLTPSTMKRVNYDALNLKETIFYSSNFFKDAKKIHALNDQWMRVDEEWGGPVDFETDEELTPSMIKHVNFHTLNLKKAIFSSSNIFEDAEKMLPMNNQWRCLKEEWGEPMDLDTDEDITPSTRKRYVAGEVLSAGIVENICEETEEIFKTADILSFNTSTISKMKTNTKPTTKQNAVAEIVECSILVSFDDTIISDEDE</sequence>
<name>A0ABM3MI62_GALME</name>
<evidence type="ECO:0000313" key="2">
    <source>
        <dbReference type="RefSeq" id="XP_052750865.1"/>
    </source>
</evidence>
<reference evidence="2" key="1">
    <citation type="submission" date="2025-08" db="UniProtKB">
        <authorList>
            <consortium name="RefSeq"/>
        </authorList>
    </citation>
    <scope>IDENTIFICATION</scope>
    <source>
        <tissue evidence="2">Whole larvae</tissue>
    </source>
</reference>
<proteinExistence type="predicted"/>
<protein>
    <submittedName>
        <fullName evidence="2">Uncharacterized protein LOC116413390</fullName>
    </submittedName>
</protein>
<evidence type="ECO:0000313" key="1">
    <source>
        <dbReference type="Proteomes" id="UP001652740"/>
    </source>
</evidence>
<organism evidence="1 2">
    <name type="scientific">Galleria mellonella</name>
    <name type="common">Greater wax moth</name>
    <dbReference type="NCBI Taxonomy" id="7137"/>
    <lineage>
        <taxon>Eukaryota</taxon>
        <taxon>Metazoa</taxon>
        <taxon>Ecdysozoa</taxon>
        <taxon>Arthropoda</taxon>
        <taxon>Hexapoda</taxon>
        <taxon>Insecta</taxon>
        <taxon>Pterygota</taxon>
        <taxon>Neoptera</taxon>
        <taxon>Endopterygota</taxon>
        <taxon>Lepidoptera</taxon>
        <taxon>Glossata</taxon>
        <taxon>Ditrysia</taxon>
        <taxon>Pyraloidea</taxon>
        <taxon>Pyralidae</taxon>
        <taxon>Galleriinae</taxon>
        <taxon>Galleria</taxon>
    </lineage>
</organism>
<dbReference type="GeneID" id="116413390"/>
<keyword evidence="1" id="KW-1185">Reference proteome</keyword>
<dbReference type="Proteomes" id="UP001652740">
    <property type="component" value="Unplaced"/>
</dbReference>
<dbReference type="RefSeq" id="XP_052750865.1">
    <property type="nucleotide sequence ID" value="XM_052894905.1"/>
</dbReference>
<accession>A0ABM3MI62</accession>